<evidence type="ECO:0000313" key="3">
    <source>
        <dbReference type="Proteomes" id="UP000251889"/>
    </source>
</evidence>
<keyword evidence="3" id="KW-1185">Reference proteome</keyword>
<dbReference type="EMBL" id="QMFY01000033">
    <property type="protein sequence ID" value="RAV97624.1"/>
    <property type="molecule type" value="Genomic_DNA"/>
</dbReference>
<reference evidence="2 3" key="1">
    <citation type="submission" date="2018-06" db="EMBL/GenBank/DDBJ databases">
        <title>Chryseolinea flavus sp. nov., a member of the phylum Bacteroidetes isolated from soil.</title>
        <authorList>
            <person name="Li Y."/>
            <person name="Wang J."/>
        </authorList>
    </citation>
    <scope>NUCLEOTIDE SEQUENCE [LARGE SCALE GENOMIC DNA]</scope>
    <source>
        <strain evidence="2 3">SDU1-6</strain>
    </source>
</reference>
<comment type="caution">
    <text evidence="2">The sequence shown here is derived from an EMBL/GenBank/DDBJ whole genome shotgun (WGS) entry which is preliminary data.</text>
</comment>
<feature type="signal peptide" evidence="1">
    <location>
        <begin position="1"/>
        <end position="15"/>
    </location>
</feature>
<proteinExistence type="predicted"/>
<organism evidence="2 3">
    <name type="scientific">Pseudochryseolinea flava</name>
    <dbReference type="NCBI Taxonomy" id="2059302"/>
    <lineage>
        <taxon>Bacteria</taxon>
        <taxon>Pseudomonadati</taxon>
        <taxon>Bacteroidota</taxon>
        <taxon>Cytophagia</taxon>
        <taxon>Cytophagales</taxon>
        <taxon>Fulvivirgaceae</taxon>
        <taxon>Pseudochryseolinea</taxon>
    </lineage>
</organism>
<gene>
    <name evidence="2" type="ORF">DQQ10_27465</name>
</gene>
<keyword evidence="1" id="KW-0732">Signal</keyword>
<evidence type="ECO:0000256" key="1">
    <source>
        <dbReference type="SAM" id="SignalP"/>
    </source>
</evidence>
<evidence type="ECO:0000313" key="2">
    <source>
        <dbReference type="EMBL" id="RAV97624.1"/>
    </source>
</evidence>
<dbReference type="AlphaFoldDB" id="A0A364XV99"/>
<dbReference type="Proteomes" id="UP000251889">
    <property type="component" value="Unassembled WGS sequence"/>
</dbReference>
<protein>
    <submittedName>
        <fullName evidence="2">Uncharacterized protein</fullName>
    </submittedName>
</protein>
<accession>A0A364XV99</accession>
<sequence length="82" mass="9207">MLALFFALSSMLVNAQELKSTVASYVERETSALVIKLQYILEKIGAIQFKDFSMQGIKLIETGKIGVQFRDDAIELLHKISN</sequence>
<feature type="chain" id="PRO_5016743128" evidence="1">
    <location>
        <begin position="16"/>
        <end position="82"/>
    </location>
</feature>
<name>A0A364XV99_9BACT</name>